<keyword evidence="8" id="KW-1185">Reference proteome</keyword>
<dbReference type="CDD" id="cd01335">
    <property type="entry name" value="Radical_SAM"/>
    <property type="match status" value="1"/>
</dbReference>
<dbReference type="GO" id="GO:0003824">
    <property type="term" value="F:catalytic activity"/>
    <property type="evidence" value="ECO:0007669"/>
    <property type="project" value="InterPro"/>
</dbReference>
<dbReference type="STRING" id="1034345.GCA_000236865_00416"/>
<dbReference type="OrthoDB" id="9801154at2"/>
<dbReference type="GO" id="GO:0046872">
    <property type="term" value="F:metal ion binding"/>
    <property type="evidence" value="ECO:0007669"/>
    <property type="project" value="UniProtKB-KW"/>
</dbReference>
<dbReference type="PANTHER" id="PTHR21180:SF9">
    <property type="entry name" value="TYPE II SECRETION SYSTEM PROTEIN K"/>
    <property type="match status" value="1"/>
</dbReference>
<keyword evidence="2" id="KW-0479">Metal-binding</keyword>
<dbReference type="Gene3D" id="3.20.20.70">
    <property type="entry name" value="Aldolase class I"/>
    <property type="match status" value="1"/>
</dbReference>
<feature type="region of interest" description="Disordered" evidence="5">
    <location>
        <begin position="197"/>
        <end position="224"/>
    </location>
</feature>
<keyword evidence="4" id="KW-0411">Iron-sulfur</keyword>
<dbReference type="Pfam" id="PF04055">
    <property type="entry name" value="Radical_SAM"/>
    <property type="match status" value="1"/>
</dbReference>
<dbReference type="SFLD" id="SFLDG01102">
    <property type="entry name" value="Uncharacterised_Radical_SAM_Su"/>
    <property type="match status" value="1"/>
</dbReference>
<accession>A0A369L8Y9</accession>
<dbReference type="InterPro" id="IPR013785">
    <property type="entry name" value="Aldolase_TIM"/>
</dbReference>
<dbReference type="InterPro" id="IPR058240">
    <property type="entry name" value="rSAM_sf"/>
</dbReference>
<dbReference type="GO" id="GO:0051536">
    <property type="term" value="F:iron-sulfur cluster binding"/>
    <property type="evidence" value="ECO:0007669"/>
    <property type="project" value="UniProtKB-KW"/>
</dbReference>
<dbReference type="InterPro" id="IPR051675">
    <property type="entry name" value="Endo/Exo/Phosphatase_dom_1"/>
</dbReference>
<dbReference type="AlphaFoldDB" id="A0A369L8Y9"/>
<evidence type="ECO:0000313" key="7">
    <source>
        <dbReference type="EMBL" id="RDB56121.1"/>
    </source>
</evidence>
<evidence type="ECO:0000256" key="5">
    <source>
        <dbReference type="SAM" id="MobiDB-lite"/>
    </source>
</evidence>
<evidence type="ECO:0000256" key="1">
    <source>
        <dbReference type="ARBA" id="ARBA00022691"/>
    </source>
</evidence>
<dbReference type="SFLD" id="SFLDS00029">
    <property type="entry name" value="Radical_SAM"/>
    <property type="match status" value="1"/>
</dbReference>
<dbReference type="InterPro" id="IPR010994">
    <property type="entry name" value="RuvA_2-like"/>
</dbReference>
<feature type="domain" description="Radical SAM core" evidence="6">
    <location>
        <begin position="59"/>
        <end position="196"/>
    </location>
</feature>
<comment type="caution">
    <text evidence="7">The sequence shown here is derived from an EMBL/GenBank/DDBJ whole genome shotgun (WGS) entry which is preliminary data.</text>
</comment>
<organism evidence="7 8">
    <name type="scientific">Senegalimassilia anaerobia</name>
    <dbReference type="NCBI Taxonomy" id="1473216"/>
    <lineage>
        <taxon>Bacteria</taxon>
        <taxon>Bacillati</taxon>
        <taxon>Actinomycetota</taxon>
        <taxon>Coriobacteriia</taxon>
        <taxon>Coriobacteriales</taxon>
        <taxon>Coriobacteriaceae</taxon>
        <taxon>Senegalimassilia</taxon>
    </lineage>
</organism>
<dbReference type="EMBL" id="PPTP01000003">
    <property type="protein sequence ID" value="RDB56121.1"/>
    <property type="molecule type" value="Genomic_DNA"/>
</dbReference>
<protein>
    <submittedName>
        <fullName evidence="7">Putative DNA modification/repair radical SAM protein</fullName>
    </submittedName>
</protein>
<dbReference type="InterPro" id="IPR007197">
    <property type="entry name" value="rSAM"/>
</dbReference>
<evidence type="ECO:0000256" key="2">
    <source>
        <dbReference type="ARBA" id="ARBA00022723"/>
    </source>
</evidence>
<dbReference type="SUPFAM" id="SSF47781">
    <property type="entry name" value="RuvA domain 2-like"/>
    <property type="match status" value="1"/>
</dbReference>
<sequence>MDVQEKLEILADAAKYDVACTSSGLQRGSKAGYVGNALGAGCCHSFTPDGRCISLLKVLMTNVCVYDCAYCVNRCSNEVPRAAFTPEELADLTMAFYRRNYIEGLFLSSGVIGSPDHTTELMIRTLQLLRDHHRFRGYIHAKAVPGTSPELIDRLGHLADRMSVNLELPSQTSLSLLCPQKTKQRIIAPMRQIRDNMAQDRESRGISRRSTTYLPSTRPKERGRAFAPAGQSTQMIIGATPETDFQILNLSQALYKTLQLKRVFFSAYLPVSSDERLPQNVGVQLNREHRLYQADWLLRYYKFDVSEIISASAPNLEMDVDPKAAWAVNHLDLFPVEVNTAPLEVLLRVPGIGPRGARLILRARRTTCLREGELRKLGIAFKRARYFITCNGKYQGNGVEFCPDTLRAQLASPIEGGRHGARSGKVLPGQLSLFGSEVGRAAIGAGDKATMPAGGAIGARQLQGPAAAEVAAVADGVFGWQHALQGRQKVPA</sequence>
<name>A0A369L8Y9_9ACTN</name>
<gene>
    <name evidence="7" type="ORF">C1880_04315</name>
</gene>
<dbReference type="PANTHER" id="PTHR21180">
    <property type="entry name" value="ENDONUCLEASE/EXONUCLEASE/PHOSPHATASE FAMILY DOMAIN-CONTAINING PROTEIN 1"/>
    <property type="match status" value="1"/>
</dbReference>
<evidence type="ECO:0000313" key="8">
    <source>
        <dbReference type="Proteomes" id="UP000253792"/>
    </source>
</evidence>
<keyword evidence="1" id="KW-0949">S-adenosyl-L-methionine</keyword>
<proteinExistence type="predicted"/>
<reference evidence="7 8" key="1">
    <citation type="journal article" date="2018" name="Elife">
        <title>Discovery and characterization of a prevalent human gut bacterial enzyme sufficient for the inactivation of a family of plant toxins.</title>
        <authorList>
            <person name="Koppel N."/>
            <person name="Bisanz J.E."/>
            <person name="Pandelia M.E."/>
            <person name="Turnbaugh P.J."/>
            <person name="Balskus E.P."/>
        </authorList>
    </citation>
    <scope>NUCLEOTIDE SEQUENCE [LARGE SCALE GENOMIC DNA]</scope>
    <source>
        <strain evidence="8">anaerobia AP69FAA</strain>
    </source>
</reference>
<dbReference type="SUPFAM" id="SSF102114">
    <property type="entry name" value="Radical SAM enzymes"/>
    <property type="match status" value="1"/>
</dbReference>
<keyword evidence="3" id="KW-0408">Iron</keyword>
<dbReference type="RefSeq" id="WP_114620433.1">
    <property type="nucleotide sequence ID" value="NZ_PPTP01000003.1"/>
</dbReference>
<evidence type="ECO:0000256" key="3">
    <source>
        <dbReference type="ARBA" id="ARBA00023004"/>
    </source>
</evidence>
<evidence type="ECO:0000259" key="6">
    <source>
        <dbReference type="Pfam" id="PF04055"/>
    </source>
</evidence>
<dbReference type="Proteomes" id="UP000253792">
    <property type="component" value="Unassembled WGS sequence"/>
</dbReference>
<dbReference type="NCBIfam" id="TIGR03916">
    <property type="entry name" value="rSAM_link_UDG"/>
    <property type="match status" value="1"/>
</dbReference>
<evidence type="ECO:0000256" key="4">
    <source>
        <dbReference type="ARBA" id="ARBA00023014"/>
    </source>
</evidence>
<dbReference type="InterPro" id="IPR023874">
    <property type="entry name" value="DNA_rSAM_put"/>
</dbReference>